<dbReference type="Proteomes" id="UP001311915">
    <property type="component" value="Unassembled WGS sequence"/>
</dbReference>
<dbReference type="Pfam" id="PF10536">
    <property type="entry name" value="PMD"/>
    <property type="match status" value="1"/>
</dbReference>
<keyword evidence="3" id="KW-1185">Reference proteome</keyword>
<dbReference type="AlphaFoldDB" id="A0AAV9M0W9"/>
<reference evidence="2 3" key="1">
    <citation type="submission" date="2023-10" db="EMBL/GenBank/DDBJ databases">
        <title>Genome-Wide Identification Analysis in wild type Solanum Pinnatisectum Reveals Some Genes Defensing Phytophthora Infestans.</title>
        <authorList>
            <person name="Sun C."/>
        </authorList>
    </citation>
    <scope>NUCLEOTIDE SEQUENCE [LARGE SCALE GENOMIC DNA]</scope>
    <source>
        <strain evidence="2">LQN</strain>
        <tissue evidence="2">Leaf</tissue>
    </source>
</reference>
<dbReference type="EMBL" id="JAWPEI010000003">
    <property type="protein sequence ID" value="KAK4731621.1"/>
    <property type="molecule type" value="Genomic_DNA"/>
</dbReference>
<comment type="caution">
    <text evidence="2">The sequence shown here is derived from an EMBL/GenBank/DDBJ whole genome shotgun (WGS) entry which is preliminary data.</text>
</comment>
<proteinExistence type="predicted"/>
<dbReference type="GO" id="GO:0010073">
    <property type="term" value="P:meristem maintenance"/>
    <property type="evidence" value="ECO:0007669"/>
    <property type="project" value="InterPro"/>
</dbReference>
<gene>
    <name evidence="2" type="ORF">R3W88_024609</name>
</gene>
<dbReference type="InterPro" id="IPR019557">
    <property type="entry name" value="AminoTfrase-like_pln_mobile"/>
</dbReference>
<dbReference type="PANTHER" id="PTHR46033:SF16">
    <property type="entry name" value="AMINOTRANSFERASE-LIKE PLANT MOBILE DOMAIN-CONTAINING PROTEIN"/>
    <property type="match status" value="1"/>
</dbReference>
<feature type="domain" description="Aminotransferase-like plant mobile" evidence="1">
    <location>
        <begin position="70"/>
        <end position="239"/>
    </location>
</feature>
<evidence type="ECO:0000313" key="3">
    <source>
        <dbReference type="Proteomes" id="UP001311915"/>
    </source>
</evidence>
<protein>
    <recommendedName>
        <fullName evidence="1">Aminotransferase-like plant mobile domain-containing protein</fullName>
    </recommendedName>
</protein>
<organism evidence="2 3">
    <name type="scientific">Solanum pinnatisectum</name>
    <name type="common">tansyleaf nightshade</name>
    <dbReference type="NCBI Taxonomy" id="50273"/>
    <lineage>
        <taxon>Eukaryota</taxon>
        <taxon>Viridiplantae</taxon>
        <taxon>Streptophyta</taxon>
        <taxon>Embryophyta</taxon>
        <taxon>Tracheophyta</taxon>
        <taxon>Spermatophyta</taxon>
        <taxon>Magnoliopsida</taxon>
        <taxon>eudicotyledons</taxon>
        <taxon>Gunneridae</taxon>
        <taxon>Pentapetalae</taxon>
        <taxon>asterids</taxon>
        <taxon>lamiids</taxon>
        <taxon>Solanales</taxon>
        <taxon>Solanaceae</taxon>
        <taxon>Solanoideae</taxon>
        <taxon>Solaneae</taxon>
        <taxon>Solanum</taxon>
    </lineage>
</organism>
<evidence type="ECO:0000259" key="1">
    <source>
        <dbReference type="Pfam" id="PF10536"/>
    </source>
</evidence>
<dbReference type="PANTHER" id="PTHR46033">
    <property type="entry name" value="PROTEIN MAIN-LIKE 2"/>
    <property type="match status" value="1"/>
</dbReference>
<evidence type="ECO:0000313" key="2">
    <source>
        <dbReference type="EMBL" id="KAK4731621.1"/>
    </source>
</evidence>
<name>A0AAV9M0W9_9SOLN</name>
<accession>A0AAV9M0W9</accession>
<dbReference type="InterPro" id="IPR044824">
    <property type="entry name" value="MAIN-like"/>
</dbReference>
<sequence>MVVSAPHILQNWWQNIYRIHGAEIRGYLGELFTVTFKFLYFDITPTLEEFSSLTALPIRGRLSTIHQLSREFERTRGAWEHMRPRVFVMTFLGVMVFPIRSNSVDINILPMVINIFSDPQRFSLVPMILAEVLRSMKACIRGHDLFGGWNMLLQIWDYYMGARNRIESHEDRLRNWTGVTTKREEWHTFLNNLTGDAIQWKFSWIRGLAFVRTRYFFFIKLIGLRGIQPYAPFRVMRQF</sequence>